<dbReference type="InterPro" id="IPR021787">
    <property type="entry name" value="DUF3352"/>
</dbReference>
<evidence type="ECO:0000256" key="1">
    <source>
        <dbReference type="SAM" id="Phobius"/>
    </source>
</evidence>
<evidence type="ECO:0000313" key="2">
    <source>
        <dbReference type="EMBL" id="QIZ71503.1"/>
    </source>
</evidence>
<organism evidence="2 3">
    <name type="scientific">Oxynema aestuarii AP17</name>
    <dbReference type="NCBI Taxonomy" id="2064643"/>
    <lineage>
        <taxon>Bacteria</taxon>
        <taxon>Bacillati</taxon>
        <taxon>Cyanobacteriota</taxon>
        <taxon>Cyanophyceae</taxon>
        <taxon>Oscillatoriophycideae</taxon>
        <taxon>Oscillatoriales</taxon>
        <taxon>Oscillatoriaceae</taxon>
        <taxon>Oxynema</taxon>
        <taxon>Oxynema aestuarii</taxon>
    </lineage>
</organism>
<dbReference type="EMBL" id="CP051167">
    <property type="protein sequence ID" value="QIZ71503.1"/>
    <property type="molecule type" value="Genomic_DNA"/>
</dbReference>
<dbReference type="Pfam" id="PF11832">
    <property type="entry name" value="DUF3352"/>
    <property type="match status" value="1"/>
</dbReference>
<keyword evidence="1" id="KW-0812">Transmembrane</keyword>
<keyword evidence="3" id="KW-1185">Reference proteome</keyword>
<name>A0A6H1U0F7_9CYAN</name>
<protein>
    <submittedName>
        <fullName evidence="2">DUF3352 domain-containing protein</fullName>
    </submittedName>
</protein>
<keyword evidence="1" id="KW-0472">Membrane</keyword>
<proteinExistence type="predicted"/>
<keyword evidence="1" id="KW-1133">Transmembrane helix</keyword>
<evidence type="ECO:0000313" key="3">
    <source>
        <dbReference type="Proteomes" id="UP000500857"/>
    </source>
</evidence>
<dbReference type="RefSeq" id="WP_168569655.1">
    <property type="nucleotide sequence ID" value="NZ_CP051167.1"/>
</dbReference>
<reference evidence="2 3" key="1">
    <citation type="submission" date="2020-04" db="EMBL/GenBank/DDBJ databases">
        <authorList>
            <person name="Basu S."/>
            <person name="Maruthanayagam V."/>
            <person name="Chakraborty S."/>
            <person name="Pramanik A."/>
            <person name="Mukherjee J."/>
            <person name="Brink B."/>
        </authorList>
    </citation>
    <scope>NUCLEOTIDE SEQUENCE [LARGE SCALE GENOMIC DNA]</scope>
    <source>
        <strain evidence="2 3">AP17</strain>
    </source>
</reference>
<dbReference type="AlphaFoldDB" id="A0A6H1U0F7"/>
<accession>A0A6H1U0F7</accession>
<gene>
    <name evidence="2" type="ORF">HCG48_13700</name>
</gene>
<sequence>MSEQKQSFPTRLVVAVAIAVGISGAYFYFRGAFVSGSNPEDSAKVVPDEAFMAAYLVNDRQPWQKLSEFGNAESKAAIARGIESFKNEVFTANNLDYDRDLKPWVGNIMLAWLPAEEGAEPRETQSELLAVVGIKNPLRAWLFQRNLKSQENLKQQEIEYNGVTISEIIPSEGAPSYYTRLKNQLVLSDSRATVERAIDVFQGEPSLVAKNVGGSQEKSFKKLLADDLGVDDPLFHFYLPDYGSMIGAVDRGLAESPVALPETNAVQAIAIAGGVDNRGIYVRAISAVDPNLLPEQSEPISGKLLDRLPSETIALVSGIPLSQIWSVLVAQSQTSPTIGEFVTLVRTGVNQFVNINADRDLFGWMDGEFAIGLVASQEGMLSQIGFGGALLFETSDRTTAATTLNKLENLAQNGLPFALEISSRTVNGIDFQDWRIPQQGAVVSYGWLDDNTVLLTLGGPIADAIAAGPSPSLRNSDNFGAIAGSLPTPNYGYFYLDMERAIDPLQTLLLFSGGNIPAGTTAILQSIRGIGVTATWPQPEQAEMELLFALKKTKEFQGN</sequence>
<dbReference type="Proteomes" id="UP000500857">
    <property type="component" value="Chromosome"/>
</dbReference>
<dbReference type="KEGG" id="oxy:HCG48_13700"/>
<feature type="transmembrane region" description="Helical" evidence="1">
    <location>
        <begin position="12"/>
        <end position="29"/>
    </location>
</feature>